<name>A0A375E6X4_9BURK</name>
<dbReference type="AlphaFoldDB" id="A0A375E6X4"/>
<proteinExistence type="predicted"/>
<sequence length="241" mass="26515">MTRSRALFRLPVDEIRRHHGPPCFTGAQESQQGPECAAGVSDVRRGRSCACLALQEERGGVVCRCRPCRGLPAVPVPHLDPGRSGATALLYPFAAFPGAAMTPFSTSPTPLSNGSCNADYDARHAFPSEPGDGRVGSEARRSTKHWMVAVCLAALLGAGMWFEHRLLGASLPFNVLPSGYASAAPSFAGRECRRDCEELFQGYEWAHLRDLRRDIDCYRYTGAYLRGCLYRIRERAVARRR</sequence>
<dbReference type="Proteomes" id="UP000256952">
    <property type="component" value="Chromosome CBM2613_b"/>
</dbReference>
<evidence type="ECO:0000313" key="1">
    <source>
        <dbReference type="EMBL" id="SOZ68797.1"/>
    </source>
</evidence>
<dbReference type="EMBL" id="OFTH01000037">
    <property type="protein sequence ID" value="SOZ68797.1"/>
    <property type="molecule type" value="Genomic_DNA"/>
</dbReference>
<protein>
    <submittedName>
        <fullName evidence="1">Uncharacterized protein</fullName>
    </submittedName>
</protein>
<reference evidence="1" key="1">
    <citation type="submission" date="2018-01" db="EMBL/GenBank/DDBJ databases">
        <authorList>
            <person name="Clerissi C."/>
        </authorList>
    </citation>
    <scope>NUCLEOTIDE SEQUENCE</scope>
    <source>
        <strain evidence="1">Cupriavidus taiwanensis STM 8556</strain>
    </source>
</reference>
<comment type="caution">
    <text evidence="1">The sequence shown here is derived from an EMBL/GenBank/DDBJ whole genome shotgun (WGS) entry which is preliminary data.</text>
</comment>
<gene>
    <name evidence="1" type="ORF">CBM2613_B120103</name>
</gene>
<accession>A0A375E6X4</accession>
<organism evidence="1">
    <name type="scientific">Cupriavidus taiwanensis</name>
    <dbReference type="NCBI Taxonomy" id="164546"/>
    <lineage>
        <taxon>Bacteria</taxon>
        <taxon>Pseudomonadati</taxon>
        <taxon>Pseudomonadota</taxon>
        <taxon>Betaproteobacteria</taxon>
        <taxon>Burkholderiales</taxon>
        <taxon>Burkholderiaceae</taxon>
        <taxon>Cupriavidus</taxon>
    </lineage>
</organism>